<gene>
    <name evidence="1" type="ORF">A3J46_01710</name>
</gene>
<reference evidence="1 2" key="1">
    <citation type="journal article" date="2016" name="Nat. Commun.">
        <title>Thousands of microbial genomes shed light on interconnected biogeochemical processes in an aquifer system.</title>
        <authorList>
            <person name="Anantharaman K."/>
            <person name="Brown C.T."/>
            <person name="Hug L.A."/>
            <person name="Sharon I."/>
            <person name="Castelle C.J."/>
            <person name="Probst A.J."/>
            <person name="Thomas B.C."/>
            <person name="Singh A."/>
            <person name="Wilkins M.J."/>
            <person name="Karaoz U."/>
            <person name="Brodie E.L."/>
            <person name="Williams K.H."/>
            <person name="Hubbard S.S."/>
            <person name="Banfield J.F."/>
        </authorList>
    </citation>
    <scope>NUCLEOTIDE SEQUENCE [LARGE SCALE GENOMIC DNA]</scope>
</reference>
<name>A0A1F8F8V6_9BACT</name>
<sequence>MIGCKSYLEYNKVMKVTAFLFTAILLLTIPLSVFAVAFSNPFASPFGGRITLVVPCTCSIPPTMLKITVGPPMGGSFLFIPKVSTLYKFYKLLPPSWTLGLSAGRRECLVGLPPACTSAGFGGTIIRMVGTSLF</sequence>
<protein>
    <submittedName>
        <fullName evidence="1">Uncharacterized protein</fullName>
    </submittedName>
</protein>
<proteinExistence type="predicted"/>
<accession>A0A1F8F8V6</accession>
<dbReference type="AlphaFoldDB" id="A0A1F8F8V6"/>
<comment type="caution">
    <text evidence="1">The sequence shown here is derived from an EMBL/GenBank/DDBJ whole genome shotgun (WGS) entry which is preliminary data.</text>
</comment>
<dbReference type="Proteomes" id="UP000177167">
    <property type="component" value="Unassembled WGS sequence"/>
</dbReference>
<evidence type="ECO:0000313" key="2">
    <source>
        <dbReference type="Proteomes" id="UP000177167"/>
    </source>
</evidence>
<organism evidence="1 2">
    <name type="scientific">Candidatus Yanofskybacteria bacterium RIFCSPHIGHO2_02_FULL_41_11</name>
    <dbReference type="NCBI Taxonomy" id="1802675"/>
    <lineage>
        <taxon>Bacteria</taxon>
        <taxon>Candidatus Yanofskyibacteriota</taxon>
    </lineage>
</organism>
<evidence type="ECO:0000313" key="1">
    <source>
        <dbReference type="EMBL" id="OGN08676.1"/>
    </source>
</evidence>
<dbReference type="EMBL" id="MGJP01000056">
    <property type="protein sequence ID" value="OGN08676.1"/>
    <property type="molecule type" value="Genomic_DNA"/>
</dbReference>